<dbReference type="InterPro" id="IPR044950">
    <property type="entry name" value="TED6/7"/>
</dbReference>
<sequence>MGSSQTDYYGFPPFSPPPPPPHKRPPPSPSPDNHPTVIVIVFVSLGSLFFLAFLSVALCCFIKKRKKKVVQETDIINIDEHLRVKEAIVPGPHGEHAVVLQLVDDDVHIQEEIIKKQDIASAIGKKKKMVQETEMVNVDEDLKVKEVVVQGPQGAQVVEVSMEDDVHIQEETIKNENVGESSHKELITSAIEKGESSSISSHHLGNKA</sequence>
<evidence type="ECO:0000313" key="4">
    <source>
        <dbReference type="Proteomes" id="UP000288805"/>
    </source>
</evidence>
<accession>A0A438DAU2</accession>
<organism evidence="3 4">
    <name type="scientific">Vitis vinifera</name>
    <name type="common">Grape</name>
    <dbReference type="NCBI Taxonomy" id="29760"/>
    <lineage>
        <taxon>Eukaryota</taxon>
        <taxon>Viridiplantae</taxon>
        <taxon>Streptophyta</taxon>
        <taxon>Embryophyta</taxon>
        <taxon>Tracheophyta</taxon>
        <taxon>Spermatophyta</taxon>
        <taxon>Magnoliopsida</taxon>
        <taxon>eudicotyledons</taxon>
        <taxon>Gunneridae</taxon>
        <taxon>Pentapetalae</taxon>
        <taxon>rosids</taxon>
        <taxon>Vitales</taxon>
        <taxon>Vitaceae</taxon>
        <taxon>Viteae</taxon>
        <taxon>Vitis</taxon>
    </lineage>
</organism>
<evidence type="ECO:0000313" key="3">
    <source>
        <dbReference type="EMBL" id="RVW32573.1"/>
    </source>
</evidence>
<name>A0A438DAU2_VITVI</name>
<comment type="caution">
    <text evidence="3">The sequence shown here is derived from an EMBL/GenBank/DDBJ whole genome shotgun (WGS) entry which is preliminary data.</text>
</comment>
<feature type="region of interest" description="Disordered" evidence="1">
    <location>
        <begin position="1"/>
        <end position="31"/>
    </location>
</feature>
<dbReference type="EMBL" id="QGNW01001713">
    <property type="protein sequence ID" value="RVW32573.1"/>
    <property type="molecule type" value="Genomic_DNA"/>
</dbReference>
<dbReference type="GO" id="GO:0009834">
    <property type="term" value="P:plant-type secondary cell wall biogenesis"/>
    <property type="evidence" value="ECO:0007669"/>
    <property type="project" value="InterPro"/>
</dbReference>
<evidence type="ECO:0000256" key="1">
    <source>
        <dbReference type="SAM" id="MobiDB-lite"/>
    </source>
</evidence>
<keyword evidence="2" id="KW-1133">Transmembrane helix</keyword>
<feature type="compositionally biased region" description="Pro residues" evidence="1">
    <location>
        <begin position="13"/>
        <end position="31"/>
    </location>
</feature>
<dbReference type="AlphaFoldDB" id="A0A438DAU2"/>
<gene>
    <name evidence="3" type="ORF">CK203_093722</name>
</gene>
<feature type="transmembrane region" description="Helical" evidence="2">
    <location>
        <begin position="37"/>
        <end position="62"/>
    </location>
</feature>
<proteinExistence type="predicted"/>
<reference evidence="3 4" key="1">
    <citation type="journal article" date="2018" name="PLoS Genet.">
        <title>Population sequencing reveals clonal diversity and ancestral inbreeding in the grapevine cultivar Chardonnay.</title>
        <authorList>
            <person name="Roach M.J."/>
            <person name="Johnson D.L."/>
            <person name="Bohlmann J."/>
            <person name="van Vuuren H.J."/>
            <person name="Jones S.J."/>
            <person name="Pretorius I.S."/>
            <person name="Schmidt S.A."/>
            <person name="Borneman A.R."/>
        </authorList>
    </citation>
    <scope>NUCLEOTIDE SEQUENCE [LARGE SCALE GENOMIC DNA]</scope>
    <source>
        <strain evidence="4">cv. Chardonnay</strain>
        <tissue evidence="3">Leaf</tissue>
    </source>
</reference>
<evidence type="ECO:0000256" key="2">
    <source>
        <dbReference type="SAM" id="Phobius"/>
    </source>
</evidence>
<protein>
    <submittedName>
        <fullName evidence="3">Uncharacterized protein</fullName>
    </submittedName>
</protein>
<keyword evidence="2" id="KW-0472">Membrane</keyword>
<dbReference type="Proteomes" id="UP000288805">
    <property type="component" value="Unassembled WGS sequence"/>
</dbReference>
<dbReference type="PANTHER" id="PTHR35697">
    <property type="entry name" value="OS08G0108300 PROTEIN"/>
    <property type="match status" value="1"/>
</dbReference>
<dbReference type="PANTHER" id="PTHR35697:SF1">
    <property type="entry name" value="PROTEIN TRACHEARY ELEMENT DIFFERENTIATION-RELATED 7"/>
    <property type="match status" value="1"/>
</dbReference>
<keyword evidence="2" id="KW-0812">Transmembrane</keyword>